<name>A0A0M0GEU6_SPOGL</name>
<dbReference type="InterPro" id="IPR027417">
    <property type="entry name" value="P-loop_NTPase"/>
</dbReference>
<evidence type="ECO:0008006" key="3">
    <source>
        <dbReference type="Google" id="ProtNLM"/>
    </source>
</evidence>
<comment type="caution">
    <text evidence="1">The sequence shown here is derived from an EMBL/GenBank/DDBJ whole genome shotgun (WGS) entry which is preliminary data.</text>
</comment>
<dbReference type="AlphaFoldDB" id="A0A0M0GEU6"/>
<proteinExistence type="predicted"/>
<evidence type="ECO:0000313" key="1">
    <source>
        <dbReference type="EMBL" id="KON88384.1"/>
    </source>
</evidence>
<sequence length="83" mass="9667">MDTKLILIEGMPGSGKSTTARLVHEVLWQKGIEAEVYFEGDLNHPTDFESVAYFKNDEWHRFLEEFSILRDEITEKGCPEDIY</sequence>
<dbReference type="EMBL" id="LGUF01000007">
    <property type="protein sequence ID" value="KON88384.1"/>
    <property type="molecule type" value="Genomic_DNA"/>
</dbReference>
<accession>A0A0M0GEU6</accession>
<protein>
    <recommendedName>
        <fullName evidence="3">Thymidylate kinase-like domain-containing protein</fullName>
    </recommendedName>
</protein>
<keyword evidence="2" id="KW-1185">Reference proteome</keyword>
<dbReference type="Gene3D" id="3.40.50.300">
    <property type="entry name" value="P-loop containing nucleotide triphosphate hydrolases"/>
    <property type="match status" value="1"/>
</dbReference>
<dbReference type="SUPFAM" id="SSF52540">
    <property type="entry name" value="P-loop containing nucleoside triphosphate hydrolases"/>
    <property type="match status" value="1"/>
</dbReference>
<organism evidence="1 2">
    <name type="scientific">Sporosarcina globispora</name>
    <name type="common">Bacillus globisporus</name>
    <dbReference type="NCBI Taxonomy" id="1459"/>
    <lineage>
        <taxon>Bacteria</taxon>
        <taxon>Bacillati</taxon>
        <taxon>Bacillota</taxon>
        <taxon>Bacilli</taxon>
        <taxon>Bacillales</taxon>
        <taxon>Caryophanaceae</taxon>
        <taxon>Sporosarcina</taxon>
    </lineage>
</organism>
<evidence type="ECO:0000313" key="2">
    <source>
        <dbReference type="Proteomes" id="UP000037109"/>
    </source>
</evidence>
<gene>
    <name evidence="1" type="ORF">AF332_17275</name>
</gene>
<dbReference type="Proteomes" id="UP000037109">
    <property type="component" value="Unassembled WGS sequence"/>
</dbReference>
<dbReference type="RefSeq" id="WP_053435761.1">
    <property type="nucleotide sequence ID" value="NZ_LGUF01000007.1"/>
</dbReference>
<dbReference type="STRING" id="1459.AF332_17275"/>
<reference evidence="2" key="1">
    <citation type="submission" date="2015-07" db="EMBL/GenBank/DDBJ databases">
        <title>Fjat-10036 dsm4.</title>
        <authorList>
            <person name="Liu B."/>
            <person name="Wang J."/>
            <person name="Zhu Y."/>
            <person name="Liu G."/>
            <person name="Chen Q."/>
            <person name="Chen Z."/>
            <person name="Lan J."/>
            <person name="Che J."/>
            <person name="Ge C."/>
            <person name="Shi H."/>
            <person name="Pan Z."/>
            <person name="Liu X."/>
        </authorList>
    </citation>
    <scope>NUCLEOTIDE SEQUENCE [LARGE SCALE GENOMIC DNA]</scope>
    <source>
        <strain evidence="2">DSM 4</strain>
    </source>
</reference>
<dbReference type="PATRIC" id="fig|1459.3.peg.3786"/>